<dbReference type="PANTHER" id="PTHR11236">
    <property type="entry name" value="AMINOBENZOATE/ANTHRANILATE SYNTHASE"/>
    <property type="match status" value="1"/>
</dbReference>
<dbReference type="Proteomes" id="UP000317691">
    <property type="component" value="Unassembled WGS sequence"/>
</dbReference>
<dbReference type="PRINTS" id="PR00095">
    <property type="entry name" value="ANTSNTHASEI"/>
</dbReference>
<proteinExistence type="predicted"/>
<dbReference type="GO" id="GO:0000162">
    <property type="term" value="P:L-tryptophan biosynthetic process"/>
    <property type="evidence" value="ECO:0007669"/>
    <property type="project" value="TreeGrafter"/>
</dbReference>
<sequence>MATRASGAVDAGLVEAAEDSTFRVAPVVVPCVRAIPSGWNPLRALAAVEDLPDTLFLESGGAVGVGSEWTILAFDPVWRLELRDGALRRVEGSRVETLEGDPLVALAQAWPEAATLEPRPPVPFTSGLAGYLAYELKDWIERYPRNAAREIDLPDLSLGFYDVVWAWNRGTGEAWCVSTGLPERDAGIGETRARERLLNQWGILEPAQSSAATRSQSAAPRSASAPIARLHQPGVTSNFTRDAYLRMVERALEHIAAGDIYQVNLAQRFLVEPAPPLPELYRSLREVSPAPFLAYLSLTDGGIASSSPERFFRIEGDRIETWPIKGTRPRGATPTEDQELQAALRVSPKDRAENVMIVDLERNDLGRICEIGSIRVPALFEISSHSNVHHLVSRVEGRVRPGVTPVDLIRALFPGGSITGAPKIRAVEIIDDLEPVQRGVYTGAIGYWDVSGDCDWNIAIRTIVAAGGAATFHAGGGIVADSTPEAEYEETLVKARGMMRALGVTWKG</sequence>
<dbReference type="Pfam" id="PF04715">
    <property type="entry name" value="Anth_synt_I_N"/>
    <property type="match status" value="1"/>
</dbReference>
<gene>
    <name evidence="6" type="primary">pabB</name>
    <name evidence="6" type="ORF">E6K79_11360</name>
</gene>
<accession>A0A538TGV0</accession>
<evidence type="ECO:0000256" key="1">
    <source>
        <dbReference type="ARBA" id="ARBA00013139"/>
    </source>
</evidence>
<feature type="region of interest" description="Disordered" evidence="3">
    <location>
        <begin position="208"/>
        <end position="227"/>
    </location>
</feature>
<evidence type="ECO:0000313" key="7">
    <source>
        <dbReference type="Proteomes" id="UP000317691"/>
    </source>
</evidence>
<dbReference type="AlphaFoldDB" id="A0A538TGV0"/>
<name>A0A538TGV0_UNCEI</name>
<dbReference type="InterPro" id="IPR005802">
    <property type="entry name" value="ADC_synth_comp_1"/>
</dbReference>
<organism evidence="6 7">
    <name type="scientific">Eiseniibacteriota bacterium</name>
    <dbReference type="NCBI Taxonomy" id="2212470"/>
    <lineage>
        <taxon>Bacteria</taxon>
        <taxon>Candidatus Eiseniibacteriota</taxon>
    </lineage>
</organism>
<dbReference type="GO" id="GO:0009396">
    <property type="term" value="P:folic acid-containing compound biosynthetic process"/>
    <property type="evidence" value="ECO:0007669"/>
    <property type="project" value="InterPro"/>
</dbReference>
<dbReference type="SUPFAM" id="SSF56322">
    <property type="entry name" value="ADC synthase"/>
    <property type="match status" value="1"/>
</dbReference>
<reference evidence="6 7" key="1">
    <citation type="journal article" date="2019" name="Nat. Microbiol.">
        <title>Mediterranean grassland soil C-N compound turnover is dependent on rainfall and depth, and is mediated by genomically divergent microorganisms.</title>
        <authorList>
            <person name="Diamond S."/>
            <person name="Andeer P.F."/>
            <person name="Li Z."/>
            <person name="Crits-Christoph A."/>
            <person name="Burstein D."/>
            <person name="Anantharaman K."/>
            <person name="Lane K.R."/>
            <person name="Thomas B.C."/>
            <person name="Pan C."/>
            <person name="Northen T.R."/>
            <person name="Banfield J.F."/>
        </authorList>
    </citation>
    <scope>NUCLEOTIDE SEQUENCE [LARGE SCALE GENOMIC DNA]</scope>
    <source>
        <strain evidence="6">WS_9</strain>
    </source>
</reference>
<feature type="domain" description="Chorismate-utilising enzyme C-terminal" evidence="4">
    <location>
        <begin position="241"/>
        <end position="494"/>
    </location>
</feature>
<evidence type="ECO:0000256" key="3">
    <source>
        <dbReference type="SAM" id="MobiDB-lite"/>
    </source>
</evidence>
<dbReference type="NCBIfam" id="TIGR00553">
    <property type="entry name" value="pabB"/>
    <property type="match status" value="1"/>
</dbReference>
<dbReference type="Pfam" id="PF00425">
    <property type="entry name" value="Chorismate_bind"/>
    <property type="match status" value="1"/>
</dbReference>
<keyword evidence="6" id="KW-0032">Aminotransferase</keyword>
<evidence type="ECO:0000313" key="6">
    <source>
        <dbReference type="EMBL" id="TMQ62849.1"/>
    </source>
</evidence>
<dbReference type="InterPro" id="IPR015890">
    <property type="entry name" value="Chorismate_C"/>
</dbReference>
<dbReference type="PANTHER" id="PTHR11236:SF9">
    <property type="entry name" value="ANTHRANILATE SYNTHASE COMPONENT 1"/>
    <property type="match status" value="1"/>
</dbReference>
<comment type="caution">
    <text evidence="6">The sequence shown here is derived from an EMBL/GenBank/DDBJ whole genome shotgun (WGS) entry which is preliminary data.</text>
</comment>
<protein>
    <recommendedName>
        <fullName evidence="1">aminodeoxychorismate synthase</fullName>
        <ecNumber evidence="1">2.6.1.85</ecNumber>
    </recommendedName>
</protein>
<dbReference type="InterPro" id="IPR005801">
    <property type="entry name" value="ADC_synthase"/>
</dbReference>
<evidence type="ECO:0000259" key="4">
    <source>
        <dbReference type="Pfam" id="PF00425"/>
    </source>
</evidence>
<dbReference type="EC" id="2.6.1.85" evidence="1"/>
<evidence type="ECO:0000259" key="5">
    <source>
        <dbReference type="Pfam" id="PF04715"/>
    </source>
</evidence>
<dbReference type="Gene3D" id="3.60.120.10">
    <property type="entry name" value="Anthranilate synthase"/>
    <property type="match status" value="1"/>
</dbReference>
<keyword evidence="2 6" id="KW-0808">Transferase</keyword>
<dbReference type="InterPro" id="IPR019999">
    <property type="entry name" value="Anth_synth_I-like"/>
</dbReference>
<evidence type="ECO:0000256" key="2">
    <source>
        <dbReference type="ARBA" id="ARBA00022679"/>
    </source>
</evidence>
<dbReference type="InterPro" id="IPR006805">
    <property type="entry name" value="Anth_synth_I_N"/>
</dbReference>
<dbReference type="EMBL" id="VBOZ01000035">
    <property type="protein sequence ID" value="TMQ62849.1"/>
    <property type="molecule type" value="Genomic_DNA"/>
</dbReference>
<dbReference type="GO" id="GO:0046820">
    <property type="term" value="F:4-amino-4-deoxychorismate synthase activity"/>
    <property type="evidence" value="ECO:0007669"/>
    <property type="project" value="UniProtKB-EC"/>
</dbReference>
<feature type="domain" description="Anthranilate synthase component I N-terminal" evidence="5">
    <location>
        <begin position="40"/>
        <end position="165"/>
    </location>
</feature>